<evidence type="ECO:0000256" key="1">
    <source>
        <dbReference type="ARBA" id="ARBA00022723"/>
    </source>
</evidence>
<dbReference type="Pfam" id="PF00320">
    <property type="entry name" value="GATA"/>
    <property type="match status" value="1"/>
</dbReference>
<sequence>MDSQRFNHWNGGYDHQKNTENNVDLTLKLGLPNDHDHDHDQPQFEQYFRSATVLKNHQPANYLNFNAPYTQGSNHHEMANEGGNAGLNHQGMLTHGGGGEAGMNHHGMLIGGNLHGSWPQEIMGNHPHYMNTNGSVVGFPAYPNSYASFNSDPGNFPTPPMNGPNTMPRNIDHGQIGSSSGSQRRGSRHQREGSNIGLNKRCSNPCCNTDDTPMWRKGPHGPKTLCNACGIKYRKEEEKKRAREAAKKANGNE</sequence>
<evidence type="ECO:0000256" key="6">
    <source>
        <dbReference type="ARBA" id="ARBA00023163"/>
    </source>
</evidence>
<dbReference type="SUPFAM" id="SSF57716">
    <property type="entry name" value="Glucocorticoid receptor-like (DNA-binding domain)"/>
    <property type="match status" value="1"/>
</dbReference>
<dbReference type="PROSITE" id="PS50114">
    <property type="entry name" value="GATA_ZN_FINGER_2"/>
    <property type="match status" value="1"/>
</dbReference>
<proteinExistence type="inferred from homology"/>
<keyword evidence="5" id="KW-0238">DNA-binding</keyword>
<evidence type="ECO:0000256" key="4">
    <source>
        <dbReference type="ARBA" id="ARBA00023015"/>
    </source>
</evidence>
<dbReference type="AlphaFoldDB" id="A0AAV1RRA4"/>
<dbReference type="InterPro" id="IPR000679">
    <property type="entry name" value="Znf_GATA"/>
</dbReference>
<evidence type="ECO:0000256" key="9">
    <source>
        <dbReference type="SAM" id="MobiDB-lite"/>
    </source>
</evidence>
<evidence type="ECO:0000256" key="8">
    <source>
        <dbReference type="PROSITE-ProRule" id="PRU00094"/>
    </source>
</evidence>
<dbReference type="PANTHER" id="PTHR46813:SF16">
    <property type="entry name" value="GATA TRANSCRIPTION FACTOR 18"/>
    <property type="match status" value="1"/>
</dbReference>
<comment type="caution">
    <text evidence="11">The sequence shown here is derived from an EMBL/GenBank/DDBJ whole genome shotgun (WGS) entry which is preliminary data.</text>
</comment>
<evidence type="ECO:0000313" key="12">
    <source>
        <dbReference type="Proteomes" id="UP001314170"/>
    </source>
</evidence>
<accession>A0AAV1RRA4</accession>
<reference evidence="11 12" key="1">
    <citation type="submission" date="2024-01" db="EMBL/GenBank/DDBJ databases">
        <authorList>
            <person name="Waweru B."/>
        </authorList>
    </citation>
    <scope>NUCLEOTIDE SEQUENCE [LARGE SCALE GENOMIC DNA]</scope>
</reference>
<evidence type="ECO:0000256" key="5">
    <source>
        <dbReference type="ARBA" id="ARBA00023125"/>
    </source>
</evidence>
<protein>
    <recommendedName>
        <fullName evidence="10">GATA-type domain-containing protein</fullName>
    </recommendedName>
</protein>
<keyword evidence="12" id="KW-1185">Reference proteome</keyword>
<gene>
    <name evidence="11" type="ORF">DCAF_LOCUS14260</name>
</gene>
<dbReference type="CDD" id="cd00202">
    <property type="entry name" value="ZnF_GATA"/>
    <property type="match status" value="1"/>
</dbReference>
<keyword evidence="2 8" id="KW-0863">Zinc-finger</keyword>
<feature type="region of interest" description="Disordered" evidence="9">
    <location>
        <begin position="151"/>
        <end position="203"/>
    </location>
</feature>
<dbReference type="PANTHER" id="PTHR46813">
    <property type="entry name" value="GATA TRANSCRIPTION FACTOR 18"/>
    <property type="match status" value="1"/>
</dbReference>
<name>A0AAV1RRA4_9ROSI</name>
<dbReference type="SMART" id="SM00401">
    <property type="entry name" value="ZnF_GATA"/>
    <property type="match status" value="1"/>
</dbReference>
<evidence type="ECO:0000256" key="3">
    <source>
        <dbReference type="ARBA" id="ARBA00022833"/>
    </source>
</evidence>
<keyword evidence="1" id="KW-0479">Metal-binding</keyword>
<evidence type="ECO:0000259" key="10">
    <source>
        <dbReference type="PROSITE" id="PS50114"/>
    </source>
</evidence>
<keyword evidence="3" id="KW-0862">Zinc</keyword>
<keyword evidence="6" id="KW-0804">Transcription</keyword>
<dbReference type="GO" id="GO:0043565">
    <property type="term" value="F:sequence-specific DNA binding"/>
    <property type="evidence" value="ECO:0007669"/>
    <property type="project" value="InterPro"/>
</dbReference>
<organism evidence="11 12">
    <name type="scientific">Dovyalis caffra</name>
    <dbReference type="NCBI Taxonomy" id="77055"/>
    <lineage>
        <taxon>Eukaryota</taxon>
        <taxon>Viridiplantae</taxon>
        <taxon>Streptophyta</taxon>
        <taxon>Embryophyta</taxon>
        <taxon>Tracheophyta</taxon>
        <taxon>Spermatophyta</taxon>
        <taxon>Magnoliopsida</taxon>
        <taxon>eudicotyledons</taxon>
        <taxon>Gunneridae</taxon>
        <taxon>Pentapetalae</taxon>
        <taxon>rosids</taxon>
        <taxon>fabids</taxon>
        <taxon>Malpighiales</taxon>
        <taxon>Salicaceae</taxon>
        <taxon>Flacourtieae</taxon>
        <taxon>Dovyalis</taxon>
    </lineage>
</organism>
<dbReference type="Proteomes" id="UP001314170">
    <property type="component" value="Unassembled WGS sequence"/>
</dbReference>
<feature type="compositionally biased region" description="Low complexity" evidence="9">
    <location>
        <begin position="163"/>
        <end position="184"/>
    </location>
</feature>
<dbReference type="EMBL" id="CAWUPB010001157">
    <property type="protein sequence ID" value="CAK7339210.1"/>
    <property type="molecule type" value="Genomic_DNA"/>
</dbReference>
<comment type="similarity">
    <text evidence="7">Belongs to the type IV zinc-finger family. Class B subfamily.</text>
</comment>
<dbReference type="Gene3D" id="3.30.50.10">
    <property type="entry name" value="Erythroid Transcription Factor GATA-1, subunit A"/>
    <property type="match status" value="1"/>
</dbReference>
<feature type="domain" description="GATA-type" evidence="10">
    <location>
        <begin position="207"/>
        <end position="234"/>
    </location>
</feature>
<dbReference type="GO" id="GO:0008270">
    <property type="term" value="F:zinc ion binding"/>
    <property type="evidence" value="ECO:0007669"/>
    <property type="project" value="UniProtKB-KW"/>
</dbReference>
<evidence type="ECO:0000256" key="2">
    <source>
        <dbReference type="ARBA" id="ARBA00022771"/>
    </source>
</evidence>
<evidence type="ECO:0000256" key="7">
    <source>
        <dbReference type="ARBA" id="ARBA00024019"/>
    </source>
</evidence>
<dbReference type="InterPro" id="IPR013088">
    <property type="entry name" value="Znf_NHR/GATA"/>
</dbReference>
<evidence type="ECO:0000313" key="11">
    <source>
        <dbReference type="EMBL" id="CAK7339210.1"/>
    </source>
</evidence>
<keyword evidence="4" id="KW-0805">Transcription regulation</keyword>
<dbReference type="GO" id="GO:0006355">
    <property type="term" value="P:regulation of DNA-templated transcription"/>
    <property type="evidence" value="ECO:0007669"/>
    <property type="project" value="InterPro"/>
</dbReference>